<dbReference type="EMBL" id="SRMQ01000007">
    <property type="protein sequence ID" value="TGJ76195.1"/>
    <property type="molecule type" value="Genomic_DNA"/>
</dbReference>
<evidence type="ECO:0000313" key="7">
    <source>
        <dbReference type="EMBL" id="TGJ76195.1"/>
    </source>
</evidence>
<keyword evidence="3 6" id="KW-0812">Transmembrane</keyword>
<feature type="transmembrane region" description="Helical" evidence="6">
    <location>
        <begin position="272"/>
        <end position="291"/>
    </location>
</feature>
<feature type="transmembrane region" description="Helical" evidence="6">
    <location>
        <begin position="191"/>
        <end position="212"/>
    </location>
</feature>
<dbReference type="GO" id="GO:0022857">
    <property type="term" value="F:transmembrane transporter activity"/>
    <property type="evidence" value="ECO:0007669"/>
    <property type="project" value="InterPro"/>
</dbReference>
<dbReference type="AlphaFoldDB" id="A0A4Z0Y9F9"/>
<name>A0A4Z0Y9F9_9FIRM</name>
<evidence type="ECO:0000256" key="3">
    <source>
        <dbReference type="ARBA" id="ARBA00022692"/>
    </source>
</evidence>
<dbReference type="PANTHER" id="PTHR43370">
    <property type="entry name" value="SUGAR ABC TRANSPORTER INTEGRAL MEMBRANE PROTEIN-RELATED"/>
    <property type="match status" value="1"/>
</dbReference>
<comment type="subcellular location">
    <subcellularLocation>
        <location evidence="1">Cell membrane</location>
        <topology evidence="1">Multi-pass membrane protein</topology>
    </subcellularLocation>
</comment>
<feature type="transmembrane region" description="Helical" evidence="6">
    <location>
        <begin position="12"/>
        <end position="29"/>
    </location>
</feature>
<comment type="caution">
    <text evidence="7">The sequence shown here is derived from an EMBL/GenBank/DDBJ whole genome shotgun (WGS) entry which is preliminary data.</text>
</comment>
<dbReference type="InterPro" id="IPR001851">
    <property type="entry name" value="ABC_transp_permease"/>
</dbReference>
<keyword evidence="8" id="KW-1185">Reference proteome</keyword>
<organism evidence="7 8">
    <name type="scientific">Caproiciproducens galactitolivorans</name>
    <dbReference type="NCBI Taxonomy" id="642589"/>
    <lineage>
        <taxon>Bacteria</taxon>
        <taxon>Bacillati</taxon>
        <taxon>Bacillota</taxon>
        <taxon>Clostridia</taxon>
        <taxon>Eubacteriales</taxon>
        <taxon>Acutalibacteraceae</taxon>
        <taxon>Caproiciproducens</taxon>
    </lineage>
</organism>
<evidence type="ECO:0000256" key="1">
    <source>
        <dbReference type="ARBA" id="ARBA00004651"/>
    </source>
</evidence>
<evidence type="ECO:0000256" key="5">
    <source>
        <dbReference type="ARBA" id="ARBA00023136"/>
    </source>
</evidence>
<keyword evidence="2" id="KW-1003">Cell membrane</keyword>
<dbReference type="GO" id="GO:0005886">
    <property type="term" value="C:plasma membrane"/>
    <property type="evidence" value="ECO:0007669"/>
    <property type="project" value="UniProtKB-SubCell"/>
</dbReference>
<dbReference type="Pfam" id="PF02653">
    <property type="entry name" value="BPD_transp_2"/>
    <property type="match status" value="1"/>
</dbReference>
<dbReference type="PANTHER" id="PTHR43370:SF1">
    <property type="entry name" value="GUANOSINE ABC TRANSPORTER PERMEASE PROTEIN NUPQ"/>
    <property type="match status" value="1"/>
</dbReference>
<dbReference type="OrthoDB" id="9792579at2"/>
<evidence type="ECO:0000313" key="8">
    <source>
        <dbReference type="Proteomes" id="UP000297714"/>
    </source>
</evidence>
<reference evidence="7 8" key="1">
    <citation type="submission" date="2019-04" db="EMBL/GenBank/DDBJ databases">
        <authorList>
            <person name="Poehlein A."/>
            <person name="Bengelsdorf F.R."/>
            <person name="Duerre P."/>
            <person name="Daniel R."/>
        </authorList>
    </citation>
    <scope>NUCLEOTIDE SEQUENCE [LARGE SCALE GENOMIC DNA]</scope>
    <source>
        <strain evidence="7 8">BS-1</strain>
    </source>
</reference>
<evidence type="ECO:0000256" key="2">
    <source>
        <dbReference type="ARBA" id="ARBA00022475"/>
    </source>
</evidence>
<evidence type="ECO:0000256" key="4">
    <source>
        <dbReference type="ARBA" id="ARBA00022989"/>
    </source>
</evidence>
<feature type="transmembrane region" description="Helical" evidence="6">
    <location>
        <begin position="147"/>
        <end position="164"/>
    </location>
</feature>
<feature type="transmembrane region" description="Helical" evidence="6">
    <location>
        <begin position="61"/>
        <end position="81"/>
    </location>
</feature>
<sequence length="304" mass="32496">MDIIGNILYDTIYHSAPIILCVIGGIFAYKANVLNIALEGMMLIGAFVSTLTAFMTQNIALGVLLAVLAALAFGVVFSLMGVTFKGNVIIIGLAINLLASAIAKFVLVRMNTSNITLSFMNVADLKLHIPVVENIPLVGSILSDHPLITYISFLGIFFMWVLMYKTRFGIYVRVVGENEDAAKSIGLKTDFYKYAAILIGAVCCGLAGANLSTERLGLFTNDMTAGRGFIAIAAIYCGQGSPTLSAIYAVVFGLARALSVNLSIYAGPAAGLFDVIPYVIMVCVLTVVSVLKHKNNKVRGFKNE</sequence>
<evidence type="ECO:0000256" key="6">
    <source>
        <dbReference type="SAM" id="Phobius"/>
    </source>
</evidence>
<gene>
    <name evidence="7" type="ORF">CAGA_16560</name>
</gene>
<feature type="transmembrane region" description="Helical" evidence="6">
    <location>
        <begin position="88"/>
        <end position="107"/>
    </location>
</feature>
<keyword evidence="4 6" id="KW-1133">Transmembrane helix</keyword>
<feature type="transmembrane region" description="Helical" evidence="6">
    <location>
        <begin position="36"/>
        <end position="55"/>
    </location>
</feature>
<proteinExistence type="predicted"/>
<protein>
    <submittedName>
        <fullName evidence="7">Beta-methylgalactoside transporter inner membrane component</fullName>
    </submittedName>
</protein>
<dbReference type="CDD" id="cd06580">
    <property type="entry name" value="TM_PBP1_transp_TpRbsC_like"/>
    <property type="match status" value="1"/>
</dbReference>
<dbReference type="RefSeq" id="WP_135659699.1">
    <property type="nucleotide sequence ID" value="NZ_JAJUFJ010000003.1"/>
</dbReference>
<accession>A0A4Z0Y9F9</accession>
<dbReference type="Proteomes" id="UP000297714">
    <property type="component" value="Unassembled WGS sequence"/>
</dbReference>
<keyword evidence="5 6" id="KW-0472">Membrane</keyword>